<keyword evidence="2 5" id="KW-0768">Sushi</keyword>
<reference evidence="7" key="1">
    <citation type="submission" date="2023-10" db="EMBL/GenBank/DDBJ databases">
        <title>Genome assemblies of two species of porcelain crab, Petrolisthes cinctipes and Petrolisthes manimaculis (Anomura: Porcellanidae).</title>
        <authorList>
            <person name="Angst P."/>
        </authorList>
    </citation>
    <scope>NUCLEOTIDE SEQUENCE</scope>
    <source>
        <strain evidence="7">PB745_01</strain>
        <tissue evidence="7">Gill</tissue>
    </source>
</reference>
<dbReference type="PROSITE" id="PS50923">
    <property type="entry name" value="SUSHI"/>
    <property type="match status" value="2"/>
</dbReference>
<comment type="subcellular location">
    <subcellularLocation>
        <location evidence="1">Virion</location>
    </subcellularLocation>
</comment>
<dbReference type="Proteomes" id="UP001286313">
    <property type="component" value="Unassembled WGS sequence"/>
</dbReference>
<keyword evidence="8" id="KW-1185">Reference proteome</keyword>
<dbReference type="SUPFAM" id="SSF57535">
    <property type="entry name" value="Complement control module/SCR domain"/>
    <property type="match status" value="4"/>
</dbReference>
<sequence>MCATVCLEGPPRPTPSSNTFSTWDGYNRTVGTQVNYTCAANQTFEDMSEMVVVECEEGGNWTHSNISLTCRTPCPTPGLPSAAPQNASVVGAEAPFFIGDSVVYRCPSGMESWNRTTSYTITCSDSGWTNLDPSFGCYNVCLENPPEVPYPGVSDWNHTTRIVRTEVSLFCPTNYTFTNFSRSLTYICNEDGNWTESPPELLLCRQACPSLPPPSPANTTLAVLDRDPPYWVGSRVWYQCEAGLSTQYGGDAVSLTCSLNSGWGQLDIQCEPACPLAPFPYDLTTSNMTSAGKWGITYGYWCEYGFYEQTGGVYSLFTTCVEGNWTRTHIPKCIAPSSRAVGSKCVGQRE</sequence>
<proteinExistence type="predicted"/>
<evidence type="ECO:0000256" key="4">
    <source>
        <dbReference type="ARBA" id="ARBA00023157"/>
    </source>
</evidence>
<evidence type="ECO:0000256" key="1">
    <source>
        <dbReference type="ARBA" id="ARBA00004328"/>
    </source>
</evidence>
<dbReference type="InterPro" id="IPR035976">
    <property type="entry name" value="Sushi/SCR/CCP_sf"/>
</dbReference>
<dbReference type="PANTHER" id="PTHR45785:SF2">
    <property type="entry name" value="COMPLEMENT FACTOR H-RELATED"/>
    <property type="match status" value="1"/>
</dbReference>
<protein>
    <recommendedName>
        <fullName evidence="6">Sushi domain-containing protein</fullName>
    </recommendedName>
</protein>
<evidence type="ECO:0000313" key="8">
    <source>
        <dbReference type="Proteomes" id="UP001286313"/>
    </source>
</evidence>
<evidence type="ECO:0000256" key="2">
    <source>
        <dbReference type="ARBA" id="ARBA00022659"/>
    </source>
</evidence>
<dbReference type="AlphaFoldDB" id="A0AAE1GLZ1"/>
<dbReference type="EMBL" id="JAWQEG010000074">
    <property type="protein sequence ID" value="KAK3895002.1"/>
    <property type="molecule type" value="Genomic_DNA"/>
</dbReference>
<evidence type="ECO:0000313" key="7">
    <source>
        <dbReference type="EMBL" id="KAK3895002.1"/>
    </source>
</evidence>
<feature type="domain" description="Sushi" evidence="6">
    <location>
        <begin position="206"/>
        <end position="272"/>
    </location>
</feature>
<name>A0AAE1GLZ1_PETCI</name>
<organism evidence="7 8">
    <name type="scientific">Petrolisthes cinctipes</name>
    <name type="common">Flat porcelain crab</name>
    <dbReference type="NCBI Taxonomy" id="88211"/>
    <lineage>
        <taxon>Eukaryota</taxon>
        <taxon>Metazoa</taxon>
        <taxon>Ecdysozoa</taxon>
        <taxon>Arthropoda</taxon>
        <taxon>Crustacea</taxon>
        <taxon>Multicrustacea</taxon>
        <taxon>Malacostraca</taxon>
        <taxon>Eumalacostraca</taxon>
        <taxon>Eucarida</taxon>
        <taxon>Decapoda</taxon>
        <taxon>Pleocyemata</taxon>
        <taxon>Anomura</taxon>
        <taxon>Galatheoidea</taxon>
        <taxon>Porcellanidae</taxon>
        <taxon>Petrolisthes</taxon>
    </lineage>
</organism>
<evidence type="ECO:0000259" key="6">
    <source>
        <dbReference type="PROSITE" id="PS50923"/>
    </source>
</evidence>
<comment type="caution">
    <text evidence="7">The sequence shown here is derived from an EMBL/GenBank/DDBJ whole genome shotgun (WGS) entry which is preliminary data.</text>
</comment>
<dbReference type="SMART" id="SM00032">
    <property type="entry name" value="CCP"/>
    <property type="match status" value="5"/>
</dbReference>
<dbReference type="PANTHER" id="PTHR45785">
    <property type="entry name" value="COMPLEMENT FACTOR H-RELATED"/>
    <property type="match status" value="1"/>
</dbReference>
<feature type="domain" description="Sushi" evidence="6">
    <location>
        <begin position="72"/>
        <end position="139"/>
    </location>
</feature>
<keyword evidence="3" id="KW-0732">Signal</keyword>
<dbReference type="Gene3D" id="2.10.70.10">
    <property type="entry name" value="Complement Module, domain 1"/>
    <property type="match status" value="2"/>
</dbReference>
<comment type="caution">
    <text evidence="5">Lacks conserved residue(s) required for the propagation of feature annotation.</text>
</comment>
<dbReference type="InterPro" id="IPR000436">
    <property type="entry name" value="Sushi_SCR_CCP_dom"/>
</dbReference>
<gene>
    <name evidence="7" type="ORF">Pcinc_001295</name>
</gene>
<keyword evidence="4" id="KW-1015">Disulfide bond</keyword>
<dbReference type="InterPro" id="IPR051503">
    <property type="entry name" value="ComplSys_Reg/VirEntry_Med"/>
</dbReference>
<evidence type="ECO:0000256" key="3">
    <source>
        <dbReference type="ARBA" id="ARBA00022729"/>
    </source>
</evidence>
<evidence type="ECO:0000256" key="5">
    <source>
        <dbReference type="PROSITE-ProRule" id="PRU00302"/>
    </source>
</evidence>
<accession>A0AAE1GLZ1</accession>
<dbReference type="Pfam" id="PF00084">
    <property type="entry name" value="Sushi"/>
    <property type="match status" value="2"/>
</dbReference>